<keyword evidence="7" id="KW-0508">mRNA splicing</keyword>
<dbReference type="SUPFAM" id="SSF52540">
    <property type="entry name" value="P-loop containing nucleoside triphosphate hydrolases"/>
    <property type="match status" value="1"/>
</dbReference>
<dbReference type="InterPro" id="IPR048333">
    <property type="entry name" value="HA2_WH"/>
</dbReference>
<dbReference type="PANTHER" id="PTHR18934:SF109">
    <property type="entry name" value="ATP-DEPENDENT RNA HELICASE DHX15 HOMOLOG"/>
    <property type="match status" value="1"/>
</dbReference>
<dbReference type="InterPro" id="IPR027417">
    <property type="entry name" value="P-loop_NTPase"/>
</dbReference>
<evidence type="ECO:0000256" key="4">
    <source>
        <dbReference type="ARBA" id="ARBA00022801"/>
    </source>
</evidence>
<evidence type="ECO:0000259" key="9">
    <source>
        <dbReference type="PROSITE" id="PS51192"/>
    </source>
</evidence>
<dbReference type="InterPro" id="IPR001650">
    <property type="entry name" value="Helicase_C-like"/>
</dbReference>
<evidence type="ECO:0000256" key="8">
    <source>
        <dbReference type="ARBA" id="ARBA00047984"/>
    </source>
</evidence>
<dbReference type="PROSITE" id="PS51194">
    <property type="entry name" value="HELICASE_CTER"/>
    <property type="match status" value="1"/>
</dbReference>
<sequence>MGTERKRKVSLFDVVDETAGKISRANGVVGTATSAVASTINKWNSRPYSQRYYDILEKRKTLPVWHQKEEFLQALKANQTLILVGETGSGKTTQIPQFVLDAIEIETPDKRRKFMVACTQPRRVAAMSVSRRVAEEMDVTIGEEVGYSIRFEDCSSARTVLKYLTDGMLLREAMTDPLLERYKVIILDEAHERTLATDVLFGLLKEVLRNRPDLKLVVMSATLEAEKFQGYFSSAPLMKVPGRLHPVEIFYTQEPERDYLEAAIKTVFQIHLCEPPGDILVFLTGEEEIEDACKKLAKEIANAGDQVGPAKIVPLYSTLPPAMQQKIFEPAPPPAVDGGIPGRKIVVSTNIAETSLTIDGIVYVIDPGLYTEKSFHNDLVPQTYPEILRSNLANTVLTLKKLGIDDLVHFDFMDPPAPETLMRALEVLNYLGALDDDGNLTKLGEIMSEFPWIRKWRKCLLSAQNLIVPMRSSLFLLCFQHLLSGFHASAGMYQGFLKEDPQWCYENFINHRALKSADNVRQQLARIMARFNLKLCSTDFNSRDYYVNIRKAMLAGYFMQVAHLERTGHYLTVKDNQVVHLHPSYCLDHKPEWVIYNEYVLTSRNFIRTVTDIRGEWLVDIAPHYYDLSNFPNCEAKRQLEKLYKKRENTREESRNRK</sequence>
<keyword evidence="4" id="KW-0378">Hydrolase</keyword>
<comment type="catalytic activity">
    <reaction evidence="8">
        <text>ATP + H2O = ADP + phosphate + H(+)</text>
        <dbReference type="Rhea" id="RHEA:13065"/>
        <dbReference type="ChEBI" id="CHEBI:15377"/>
        <dbReference type="ChEBI" id="CHEBI:15378"/>
        <dbReference type="ChEBI" id="CHEBI:30616"/>
        <dbReference type="ChEBI" id="CHEBI:43474"/>
        <dbReference type="ChEBI" id="CHEBI:456216"/>
        <dbReference type="EC" id="3.6.4.13"/>
    </reaction>
</comment>
<organism evidence="11 12">
    <name type="scientific">Rehmannia glutinosa</name>
    <name type="common">Chinese foxglove</name>
    <dbReference type="NCBI Taxonomy" id="99300"/>
    <lineage>
        <taxon>Eukaryota</taxon>
        <taxon>Viridiplantae</taxon>
        <taxon>Streptophyta</taxon>
        <taxon>Embryophyta</taxon>
        <taxon>Tracheophyta</taxon>
        <taxon>Spermatophyta</taxon>
        <taxon>Magnoliopsida</taxon>
        <taxon>eudicotyledons</taxon>
        <taxon>Gunneridae</taxon>
        <taxon>Pentapetalae</taxon>
        <taxon>asterids</taxon>
        <taxon>lamiids</taxon>
        <taxon>Lamiales</taxon>
        <taxon>Orobanchaceae</taxon>
        <taxon>Rehmannieae</taxon>
        <taxon>Rehmannia</taxon>
    </lineage>
</organism>
<dbReference type="PROSITE" id="PS51192">
    <property type="entry name" value="HELICASE_ATP_BIND_1"/>
    <property type="match status" value="1"/>
</dbReference>
<keyword evidence="6" id="KW-0067">ATP-binding</keyword>
<gene>
    <name evidence="11" type="ORF">DH2020_015128</name>
</gene>
<evidence type="ECO:0000313" key="12">
    <source>
        <dbReference type="Proteomes" id="UP001318860"/>
    </source>
</evidence>
<dbReference type="Proteomes" id="UP001318860">
    <property type="component" value="Unassembled WGS sequence"/>
</dbReference>
<dbReference type="InterPro" id="IPR014001">
    <property type="entry name" value="Helicase_ATP-bd"/>
</dbReference>
<dbReference type="InterPro" id="IPR011709">
    <property type="entry name" value="DEAD-box_helicase_OB_fold"/>
</dbReference>
<evidence type="ECO:0000313" key="11">
    <source>
        <dbReference type="EMBL" id="KAK6152493.1"/>
    </source>
</evidence>
<keyword evidence="5" id="KW-0347">Helicase</keyword>
<dbReference type="PANTHER" id="PTHR18934">
    <property type="entry name" value="ATP-DEPENDENT RNA HELICASE"/>
    <property type="match status" value="1"/>
</dbReference>
<dbReference type="CDD" id="cd17973">
    <property type="entry name" value="DEXHc_DHX15"/>
    <property type="match status" value="1"/>
</dbReference>
<proteinExistence type="predicted"/>
<evidence type="ECO:0000256" key="5">
    <source>
        <dbReference type="ARBA" id="ARBA00022806"/>
    </source>
</evidence>
<feature type="domain" description="Helicase ATP-binding" evidence="9">
    <location>
        <begin position="72"/>
        <end position="241"/>
    </location>
</feature>
<keyword evidence="2" id="KW-0507">mRNA processing</keyword>
<evidence type="ECO:0000256" key="7">
    <source>
        <dbReference type="ARBA" id="ARBA00023187"/>
    </source>
</evidence>
<comment type="caution">
    <text evidence="11">The sequence shown here is derived from an EMBL/GenBank/DDBJ whole genome shotgun (WGS) entry which is preliminary data.</text>
</comment>
<dbReference type="Pfam" id="PF00270">
    <property type="entry name" value="DEAD"/>
    <property type="match status" value="1"/>
</dbReference>
<keyword evidence="3" id="KW-0547">Nucleotide-binding</keyword>
<evidence type="ECO:0000256" key="3">
    <source>
        <dbReference type="ARBA" id="ARBA00022741"/>
    </source>
</evidence>
<dbReference type="Gene3D" id="3.40.50.300">
    <property type="entry name" value="P-loop containing nucleotide triphosphate hydrolases"/>
    <property type="match status" value="2"/>
</dbReference>
<dbReference type="Pfam" id="PF04408">
    <property type="entry name" value="WHD_HA2"/>
    <property type="match status" value="1"/>
</dbReference>
<reference evidence="11 12" key="1">
    <citation type="journal article" date="2021" name="Comput. Struct. Biotechnol. J.">
        <title>De novo genome assembly of the potent medicinal plant Rehmannia glutinosa using nanopore technology.</title>
        <authorList>
            <person name="Ma L."/>
            <person name="Dong C."/>
            <person name="Song C."/>
            <person name="Wang X."/>
            <person name="Zheng X."/>
            <person name="Niu Y."/>
            <person name="Chen S."/>
            <person name="Feng W."/>
        </authorList>
    </citation>
    <scope>NUCLEOTIDE SEQUENCE [LARGE SCALE GENOMIC DNA]</scope>
    <source>
        <strain evidence="11">DH-2019</strain>
    </source>
</reference>
<evidence type="ECO:0000259" key="10">
    <source>
        <dbReference type="PROSITE" id="PS51194"/>
    </source>
</evidence>
<dbReference type="SMART" id="SM00487">
    <property type="entry name" value="DEXDc"/>
    <property type="match status" value="1"/>
</dbReference>
<accession>A0ABR0WZV6</accession>
<protein>
    <recommendedName>
        <fullName evidence="1">RNA helicase</fullName>
        <ecNumber evidence="1">3.6.4.13</ecNumber>
    </recommendedName>
</protein>
<dbReference type="InterPro" id="IPR044756">
    <property type="entry name" value="DHX15_DEXHc"/>
</dbReference>
<keyword evidence="12" id="KW-1185">Reference proteome</keyword>
<name>A0ABR0WZV6_REHGL</name>
<feature type="domain" description="Helicase C-terminal" evidence="10">
    <location>
        <begin position="259"/>
        <end position="429"/>
    </location>
</feature>
<dbReference type="Gene3D" id="1.20.120.1080">
    <property type="match status" value="1"/>
</dbReference>
<evidence type="ECO:0000256" key="2">
    <source>
        <dbReference type="ARBA" id="ARBA00022664"/>
    </source>
</evidence>
<dbReference type="EC" id="3.6.4.13" evidence="1"/>
<dbReference type="CDD" id="cd18791">
    <property type="entry name" value="SF2_C_RHA"/>
    <property type="match status" value="1"/>
</dbReference>
<evidence type="ECO:0000256" key="1">
    <source>
        <dbReference type="ARBA" id="ARBA00012552"/>
    </source>
</evidence>
<evidence type="ECO:0000256" key="6">
    <source>
        <dbReference type="ARBA" id="ARBA00022840"/>
    </source>
</evidence>
<dbReference type="InterPro" id="IPR011545">
    <property type="entry name" value="DEAD/DEAH_box_helicase_dom"/>
</dbReference>
<dbReference type="Pfam" id="PF07717">
    <property type="entry name" value="OB_NTP_bind"/>
    <property type="match status" value="1"/>
</dbReference>
<dbReference type="EMBL" id="JABTTQ020000007">
    <property type="protein sequence ID" value="KAK6152493.1"/>
    <property type="molecule type" value="Genomic_DNA"/>
</dbReference>